<dbReference type="InterPro" id="IPR051848">
    <property type="entry name" value="PGIP"/>
</dbReference>
<comment type="subcellular location">
    <subcellularLocation>
        <location evidence="1">Cell envelope</location>
    </subcellularLocation>
</comment>
<dbReference type="PANTHER" id="PTHR48059:SF30">
    <property type="entry name" value="OS06G0587000 PROTEIN"/>
    <property type="match status" value="1"/>
</dbReference>
<accession>A0A6P6V3A1</accession>
<reference evidence="3" key="2">
    <citation type="submission" date="2025-08" db="UniProtKB">
        <authorList>
            <consortium name="RefSeq"/>
        </authorList>
    </citation>
    <scope>IDENTIFICATION</scope>
    <source>
        <tissue evidence="3">Leaves</tissue>
    </source>
</reference>
<reference evidence="2" key="1">
    <citation type="journal article" date="2025" name="Foods">
        <title>Unveiling the Microbial Signatures of Arabica Coffee Cherries: Insights into Ripeness Specific Diversity, Functional Traits, and Implications for Quality and Safety.</title>
        <authorList>
            <consortium name="RefSeq"/>
            <person name="Tenea G.N."/>
            <person name="Cifuentes V."/>
            <person name="Reyes P."/>
            <person name="Cevallos-Vallejos M."/>
        </authorList>
    </citation>
    <scope>NUCLEOTIDE SEQUENCE [LARGE SCALE GENOMIC DNA]</scope>
</reference>
<dbReference type="Proteomes" id="UP001652660">
    <property type="component" value="Chromosome 11c"/>
</dbReference>
<evidence type="ECO:0000313" key="2">
    <source>
        <dbReference type="Proteomes" id="UP001652660"/>
    </source>
</evidence>
<proteinExistence type="predicted"/>
<dbReference type="Gene3D" id="3.80.10.10">
    <property type="entry name" value="Ribonuclease Inhibitor"/>
    <property type="match status" value="1"/>
</dbReference>
<dbReference type="RefSeq" id="XP_027096347.1">
    <property type="nucleotide sequence ID" value="XM_027240546.1"/>
</dbReference>
<evidence type="ECO:0000313" key="3">
    <source>
        <dbReference type="RefSeq" id="XP_027096347.1"/>
    </source>
</evidence>
<gene>
    <name evidence="3" type="primary">LOC113716255</name>
</gene>
<dbReference type="PANTHER" id="PTHR48059">
    <property type="entry name" value="POLYGALACTURONASE INHIBITOR 1"/>
    <property type="match status" value="1"/>
</dbReference>
<dbReference type="GeneID" id="113716255"/>
<name>A0A6P6V3A1_COFAR</name>
<protein>
    <submittedName>
        <fullName evidence="3">Phytosulfokine receptor 1-like</fullName>
    </submittedName>
</protein>
<organism evidence="2 3">
    <name type="scientific">Coffea arabica</name>
    <name type="common">Arabian coffee</name>
    <dbReference type="NCBI Taxonomy" id="13443"/>
    <lineage>
        <taxon>Eukaryota</taxon>
        <taxon>Viridiplantae</taxon>
        <taxon>Streptophyta</taxon>
        <taxon>Embryophyta</taxon>
        <taxon>Tracheophyta</taxon>
        <taxon>Spermatophyta</taxon>
        <taxon>Magnoliopsida</taxon>
        <taxon>eudicotyledons</taxon>
        <taxon>Gunneridae</taxon>
        <taxon>Pentapetalae</taxon>
        <taxon>asterids</taxon>
        <taxon>lamiids</taxon>
        <taxon>Gentianales</taxon>
        <taxon>Rubiaceae</taxon>
        <taxon>Ixoroideae</taxon>
        <taxon>Gardenieae complex</taxon>
        <taxon>Bertiereae - Coffeeae clade</taxon>
        <taxon>Coffeeae</taxon>
        <taxon>Coffea</taxon>
    </lineage>
</organism>
<sequence>MDGHLPSFSLFAIVYTGRVIQMNLPGAKTIGDATAQTSMDGQLSPSLPLLTSLEVLDLTGLSYLKGQIPPLIENLPELRSLALSFNGLSGPIPESTGMLSKLEGMNLRSPRSSAIKQSVEWENSVFHKTHLTER</sequence>
<evidence type="ECO:0000256" key="1">
    <source>
        <dbReference type="ARBA" id="ARBA00004196"/>
    </source>
</evidence>
<dbReference type="InterPro" id="IPR032675">
    <property type="entry name" value="LRR_dom_sf"/>
</dbReference>
<keyword evidence="2" id="KW-1185">Reference proteome</keyword>
<dbReference type="SUPFAM" id="SSF52058">
    <property type="entry name" value="L domain-like"/>
    <property type="match status" value="1"/>
</dbReference>
<dbReference type="AlphaFoldDB" id="A0A6P6V3A1"/>